<dbReference type="OrthoDB" id="3903189at2759"/>
<evidence type="ECO:0000256" key="6">
    <source>
        <dbReference type="SAM" id="Phobius"/>
    </source>
</evidence>
<protein>
    <recommendedName>
        <fullName evidence="7">Rhodopsin domain-containing protein</fullName>
    </recommendedName>
</protein>
<evidence type="ECO:0000313" key="9">
    <source>
        <dbReference type="Proteomes" id="UP000481861"/>
    </source>
</evidence>
<evidence type="ECO:0000256" key="1">
    <source>
        <dbReference type="ARBA" id="ARBA00004141"/>
    </source>
</evidence>
<feature type="transmembrane region" description="Helical" evidence="6">
    <location>
        <begin position="211"/>
        <end position="234"/>
    </location>
</feature>
<evidence type="ECO:0000256" key="4">
    <source>
        <dbReference type="ARBA" id="ARBA00023136"/>
    </source>
</evidence>
<comment type="similarity">
    <text evidence="5">Belongs to the SAT4 family.</text>
</comment>
<keyword evidence="9" id="KW-1185">Reference proteome</keyword>
<dbReference type="InterPro" id="IPR049326">
    <property type="entry name" value="Rhodopsin_dom_fungi"/>
</dbReference>
<keyword evidence="3 6" id="KW-1133">Transmembrane helix</keyword>
<sequence>TAPMVLGQPEALIWCVVSWTVVVLRLISRRMRLGGWRRLQLEDAVAVLAVLSASALMVVLDGVQTYWPAPGPLTSYKWTPQFVRNRTLGQKLRITTEELLLVSVWTTKAGLLLMYHQLTELTNQRKQVLFTAVYVAVSFVVLELALTVGWCRPFSEYWAMIPENKECRVYTNYYIMLIAFNVSTDLLILIIPLPLLRSRKVGIRRSWRTKLIILAILALGVFTITCSVVSKIFFLQKLRSLETLSWYTREAFTAILCANLSRCMPV</sequence>
<comment type="caution">
    <text evidence="8">The sequence shown here is derived from an EMBL/GenBank/DDBJ whole genome shotgun (WGS) entry which is preliminary data.</text>
</comment>
<dbReference type="GO" id="GO:0016020">
    <property type="term" value="C:membrane"/>
    <property type="evidence" value="ECO:0007669"/>
    <property type="project" value="UniProtKB-SubCell"/>
</dbReference>
<keyword evidence="2 6" id="KW-0812">Transmembrane</keyword>
<dbReference type="PANTHER" id="PTHR33048:SF47">
    <property type="entry name" value="INTEGRAL MEMBRANE PROTEIN-RELATED"/>
    <property type="match status" value="1"/>
</dbReference>
<dbReference type="AlphaFoldDB" id="A0A7C8I2W0"/>
<feature type="non-terminal residue" evidence="8">
    <location>
        <position position="1"/>
    </location>
</feature>
<feature type="domain" description="Rhodopsin" evidence="7">
    <location>
        <begin position="24"/>
        <end position="264"/>
    </location>
</feature>
<evidence type="ECO:0000256" key="3">
    <source>
        <dbReference type="ARBA" id="ARBA00022989"/>
    </source>
</evidence>
<organism evidence="8 9">
    <name type="scientific">Massariosphaeria phaeospora</name>
    <dbReference type="NCBI Taxonomy" id="100035"/>
    <lineage>
        <taxon>Eukaryota</taxon>
        <taxon>Fungi</taxon>
        <taxon>Dikarya</taxon>
        <taxon>Ascomycota</taxon>
        <taxon>Pezizomycotina</taxon>
        <taxon>Dothideomycetes</taxon>
        <taxon>Pleosporomycetidae</taxon>
        <taxon>Pleosporales</taxon>
        <taxon>Pleosporales incertae sedis</taxon>
        <taxon>Massariosphaeria</taxon>
    </lineage>
</organism>
<dbReference type="Pfam" id="PF20684">
    <property type="entry name" value="Fung_rhodopsin"/>
    <property type="match status" value="1"/>
</dbReference>
<evidence type="ECO:0000259" key="7">
    <source>
        <dbReference type="Pfam" id="PF20684"/>
    </source>
</evidence>
<comment type="subcellular location">
    <subcellularLocation>
        <location evidence="1">Membrane</location>
        <topology evidence="1">Multi-pass membrane protein</topology>
    </subcellularLocation>
</comment>
<keyword evidence="4 6" id="KW-0472">Membrane</keyword>
<dbReference type="InterPro" id="IPR052337">
    <property type="entry name" value="SAT4-like"/>
</dbReference>
<proteinExistence type="inferred from homology"/>
<feature type="transmembrane region" description="Helical" evidence="6">
    <location>
        <begin position="170"/>
        <end position="191"/>
    </location>
</feature>
<reference evidence="8 9" key="1">
    <citation type="submission" date="2020-01" db="EMBL/GenBank/DDBJ databases">
        <authorList>
            <consortium name="DOE Joint Genome Institute"/>
            <person name="Haridas S."/>
            <person name="Albert R."/>
            <person name="Binder M."/>
            <person name="Bloem J."/>
            <person name="Labutti K."/>
            <person name="Salamov A."/>
            <person name="Andreopoulos B."/>
            <person name="Baker S.E."/>
            <person name="Barry K."/>
            <person name="Bills G."/>
            <person name="Bluhm B.H."/>
            <person name="Cannon C."/>
            <person name="Castanera R."/>
            <person name="Culley D.E."/>
            <person name="Daum C."/>
            <person name="Ezra D."/>
            <person name="Gonzalez J.B."/>
            <person name="Henrissat B."/>
            <person name="Kuo A."/>
            <person name="Liang C."/>
            <person name="Lipzen A."/>
            <person name="Lutzoni F."/>
            <person name="Magnuson J."/>
            <person name="Mondo S."/>
            <person name="Nolan M."/>
            <person name="Ohm R."/>
            <person name="Pangilinan J."/>
            <person name="Park H.-J.H."/>
            <person name="Ramirez L."/>
            <person name="Alfaro M."/>
            <person name="Sun H."/>
            <person name="Tritt A."/>
            <person name="Yoshinaga Y."/>
            <person name="Zwiers L.-H.L."/>
            <person name="Turgeon B.G."/>
            <person name="Goodwin S.B."/>
            <person name="Spatafora J.W."/>
            <person name="Crous P.W."/>
            <person name="Grigoriev I.V."/>
        </authorList>
    </citation>
    <scope>NUCLEOTIDE SEQUENCE [LARGE SCALE GENOMIC DNA]</scope>
    <source>
        <strain evidence="8 9">CBS 611.86</strain>
    </source>
</reference>
<feature type="transmembrane region" description="Helical" evidence="6">
    <location>
        <begin position="6"/>
        <end position="27"/>
    </location>
</feature>
<evidence type="ECO:0000256" key="5">
    <source>
        <dbReference type="ARBA" id="ARBA00038359"/>
    </source>
</evidence>
<feature type="transmembrane region" description="Helical" evidence="6">
    <location>
        <begin position="128"/>
        <end position="150"/>
    </location>
</feature>
<evidence type="ECO:0000256" key="2">
    <source>
        <dbReference type="ARBA" id="ARBA00022692"/>
    </source>
</evidence>
<feature type="transmembrane region" description="Helical" evidence="6">
    <location>
        <begin position="39"/>
        <end position="60"/>
    </location>
</feature>
<accession>A0A7C8I2W0</accession>
<gene>
    <name evidence="8" type="ORF">BDV95DRAFT_454996</name>
</gene>
<evidence type="ECO:0000313" key="8">
    <source>
        <dbReference type="EMBL" id="KAF2866672.1"/>
    </source>
</evidence>
<name>A0A7C8I2W0_9PLEO</name>
<feature type="non-terminal residue" evidence="8">
    <location>
        <position position="266"/>
    </location>
</feature>
<dbReference type="EMBL" id="JAADJZ010000026">
    <property type="protein sequence ID" value="KAF2866672.1"/>
    <property type="molecule type" value="Genomic_DNA"/>
</dbReference>
<dbReference type="Proteomes" id="UP000481861">
    <property type="component" value="Unassembled WGS sequence"/>
</dbReference>
<dbReference type="PANTHER" id="PTHR33048">
    <property type="entry name" value="PTH11-LIKE INTEGRAL MEMBRANE PROTEIN (AFU_ORTHOLOGUE AFUA_5G11245)"/>
    <property type="match status" value="1"/>
</dbReference>